<dbReference type="GO" id="GO:0051920">
    <property type="term" value="F:peroxiredoxin activity"/>
    <property type="evidence" value="ECO:0007669"/>
    <property type="project" value="InterPro"/>
</dbReference>
<dbReference type="InterPro" id="IPR003779">
    <property type="entry name" value="CMD-like"/>
</dbReference>
<evidence type="ECO:0000313" key="2">
    <source>
        <dbReference type="EMBL" id="HBP28975.1"/>
    </source>
</evidence>
<dbReference type="Gene3D" id="1.20.1290.10">
    <property type="entry name" value="AhpD-like"/>
    <property type="match status" value="1"/>
</dbReference>
<dbReference type="Proteomes" id="UP000264036">
    <property type="component" value="Unassembled WGS sequence"/>
</dbReference>
<name>A0A356LEP4_9BURK</name>
<reference evidence="2 3" key="1">
    <citation type="journal article" date="2018" name="Nat. Biotechnol.">
        <title>A standardized bacterial taxonomy based on genome phylogeny substantially revises the tree of life.</title>
        <authorList>
            <person name="Parks D.H."/>
            <person name="Chuvochina M."/>
            <person name="Waite D.W."/>
            <person name="Rinke C."/>
            <person name="Skarshewski A."/>
            <person name="Chaumeil P.A."/>
            <person name="Hugenholtz P."/>
        </authorList>
    </citation>
    <scope>NUCLEOTIDE SEQUENCE [LARGE SCALE GENOMIC DNA]</scope>
    <source>
        <strain evidence="2">UBA10707</strain>
    </source>
</reference>
<sequence length="140" mass="15632">MSDIEKFKPVTNDIVELGHRNRRQTLGDDYVDASIKRAEEDDFMQPLQDAVTGLAWGAVWGRPGLSLKHRSMVTMSVLIALGRPNELALHINGALNNGWTKEELQEILLQAACYCGMPAAVDGFRVAKEVLNQRARKEDQ</sequence>
<evidence type="ECO:0000313" key="3">
    <source>
        <dbReference type="Proteomes" id="UP000264036"/>
    </source>
</evidence>
<organism evidence="2 3">
    <name type="scientific">Advenella kashmirensis</name>
    <dbReference type="NCBI Taxonomy" id="310575"/>
    <lineage>
        <taxon>Bacteria</taxon>
        <taxon>Pseudomonadati</taxon>
        <taxon>Pseudomonadota</taxon>
        <taxon>Betaproteobacteria</taxon>
        <taxon>Burkholderiales</taxon>
        <taxon>Alcaligenaceae</taxon>
    </lineage>
</organism>
<dbReference type="EMBL" id="DOEK01000010">
    <property type="protein sequence ID" value="HBP28975.1"/>
    <property type="molecule type" value="Genomic_DNA"/>
</dbReference>
<dbReference type="PANTHER" id="PTHR33570">
    <property type="entry name" value="4-CARBOXYMUCONOLACTONE DECARBOXYLASE FAMILY PROTEIN"/>
    <property type="match status" value="1"/>
</dbReference>
<dbReference type="AlphaFoldDB" id="A0A356LEP4"/>
<protein>
    <submittedName>
        <fullName evidence="2">4-carboxymuconolactone decarboxylase</fullName>
    </submittedName>
</protein>
<gene>
    <name evidence="2" type="ORF">DD666_06110</name>
</gene>
<dbReference type="InterPro" id="IPR052512">
    <property type="entry name" value="4CMD/NDH-1_regulator"/>
</dbReference>
<feature type="domain" description="Carboxymuconolactone decarboxylase-like" evidence="1">
    <location>
        <begin position="47"/>
        <end position="129"/>
    </location>
</feature>
<comment type="caution">
    <text evidence="2">The sequence shown here is derived from an EMBL/GenBank/DDBJ whole genome shotgun (WGS) entry which is preliminary data.</text>
</comment>
<dbReference type="PANTHER" id="PTHR33570:SF2">
    <property type="entry name" value="CARBOXYMUCONOLACTONE DECARBOXYLASE-LIKE DOMAIN-CONTAINING PROTEIN"/>
    <property type="match status" value="1"/>
</dbReference>
<dbReference type="Pfam" id="PF02627">
    <property type="entry name" value="CMD"/>
    <property type="match status" value="1"/>
</dbReference>
<evidence type="ECO:0000259" key="1">
    <source>
        <dbReference type="Pfam" id="PF02627"/>
    </source>
</evidence>
<dbReference type="InterPro" id="IPR029032">
    <property type="entry name" value="AhpD-like"/>
</dbReference>
<accession>A0A356LEP4</accession>
<dbReference type="SUPFAM" id="SSF69118">
    <property type="entry name" value="AhpD-like"/>
    <property type="match status" value="1"/>
</dbReference>
<proteinExistence type="predicted"/>